<organism evidence="2 3">
    <name type="scientific">Strongyloides papillosus</name>
    <name type="common">Intestinal threadworm</name>
    <dbReference type="NCBI Taxonomy" id="174720"/>
    <lineage>
        <taxon>Eukaryota</taxon>
        <taxon>Metazoa</taxon>
        <taxon>Ecdysozoa</taxon>
        <taxon>Nematoda</taxon>
        <taxon>Chromadorea</taxon>
        <taxon>Rhabditida</taxon>
        <taxon>Tylenchina</taxon>
        <taxon>Panagrolaimomorpha</taxon>
        <taxon>Strongyloidoidea</taxon>
        <taxon>Strongyloididae</taxon>
        <taxon>Strongyloides</taxon>
    </lineage>
</organism>
<accession>A0A0N5BEL5</accession>
<name>A0A0N5BEL5_STREA</name>
<proteinExistence type="predicted"/>
<sequence>MKLLNIFVVVFVGLLSPIPDKLFRSRNLHIIEKTITNVPPIALYDDLKDDIRIPRSPVDIFPDEKNYAKNKLSR</sequence>
<evidence type="ECO:0000313" key="3">
    <source>
        <dbReference type="WBParaSite" id="SPAL_0000443950.1"/>
    </source>
</evidence>
<dbReference type="WBParaSite" id="SPAL_0000443950.1">
    <property type="protein sequence ID" value="SPAL_0000443950.1"/>
    <property type="gene ID" value="SPAL_0000443950"/>
</dbReference>
<feature type="chain" id="PRO_5005894149" evidence="1">
    <location>
        <begin position="18"/>
        <end position="74"/>
    </location>
</feature>
<dbReference type="Proteomes" id="UP000046392">
    <property type="component" value="Unplaced"/>
</dbReference>
<evidence type="ECO:0000256" key="1">
    <source>
        <dbReference type="SAM" id="SignalP"/>
    </source>
</evidence>
<keyword evidence="1" id="KW-0732">Signal</keyword>
<dbReference type="AlphaFoldDB" id="A0A0N5BEL5"/>
<protein>
    <submittedName>
        <fullName evidence="3">Seminal fluid protein HACP016</fullName>
    </submittedName>
</protein>
<feature type="signal peptide" evidence="1">
    <location>
        <begin position="1"/>
        <end position="17"/>
    </location>
</feature>
<keyword evidence="2" id="KW-1185">Reference proteome</keyword>
<evidence type="ECO:0000313" key="2">
    <source>
        <dbReference type="Proteomes" id="UP000046392"/>
    </source>
</evidence>
<reference evidence="3" key="1">
    <citation type="submission" date="2017-02" db="UniProtKB">
        <authorList>
            <consortium name="WormBaseParasite"/>
        </authorList>
    </citation>
    <scope>IDENTIFICATION</scope>
</reference>